<gene>
    <name evidence="2" type="ORF">PM001_LOCUS3801</name>
</gene>
<name>A0AAV1T843_9STRA</name>
<dbReference type="Proteomes" id="UP001162060">
    <property type="component" value="Unassembled WGS sequence"/>
</dbReference>
<accession>A0AAV1T843</accession>
<evidence type="ECO:0000256" key="1">
    <source>
        <dbReference type="SAM" id="MobiDB-lite"/>
    </source>
</evidence>
<reference evidence="2" key="1">
    <citation type="submission" date="2024-01" db="EMBL/GenBank/DDBJ databases">
        <authorList>
            <person name="Webb A."/>
        </authorList>
    </citation>
    <scope>NUCLEOTIDE SEQUENCE</scope>
    <source>
        <strain evidence="2">Pm1</strain>
    </source>
</reference>
<comment type="caution">
    <text evidence="2">The sequence shown here is derived from an EMBL/GenBank/DDBJ whole genome shotgun (WGS) entry which is preliminary data.</text>
</comment>
<evidence type="ECO:0000313" key="3">
    <source>
        <dbReference type="Proteomes" id="UP001162060"/>
    </source>
</evidence>
<proteinExistence type="predicted"/>
<feature type="region of interest" description="Disordered" evidence="1">
    <location>
        <begin position="29"/>
        <end position="63"/>
    </location>
</feature>
<sequence length="78" mass="8577">MYEGIDNLKSLYDVREDFLRRSFCGTGLSRRTARPDPVRQPSIGSGAPKNPRTGIAAPPDEVTRPTSVHVAVVQQLLN</sequence>
<evidence type="ECO:0000313" key="2">
    <source>
        <dbReference type="EMBL" id="CAK7908798.1"/>
    </source>
</evidence>
<dbReference type="EMBL" id="CAKLBY020000035">
    <property type="protein sequence ID" value="CAK7908798.1"/>
    <property type="molecule type" value="Genomic_DNA"/>
</dbReference>
<protein>
    <submittedName>
        <fullName evidence="2">Uncharacterized protein</fullName>
    </submittedName>
</protein>
<organism evidence="2 3">
    <name type="scientific">Peronospora matthiolae</name>
    <dbReference type="NCBI Taxonomy" id="2874970"/>
    <lineage>
        <taxon>Eukaryota</taxon>
        <taxon>Sar</taxon>
        <taxon>Stramenopiles</taxon>
        <taxon>Oomycota</taxon>
        <taxon>Peronosporomycetes</taxon>
        <taxon>Peronosporales</taxon>
        <taxon>Peronosporaceae</taxon>
        <taxon>Peronospora</taxon>
    </lineage>
</organism>
<dbReference type="AlphaFoldDB" id="A0AAV1T843"/>